<feature type="transmembrane region" description="Helical" evidence="12">
    <location>
        <begin position="179"/>
        <end position="205"/>
    </location>
</feature>
<feature type="compositionally biased region" description="Polar residues" evidence="11">
    <location>
        <begin position="552"/>
        <end position="566"/>
    </location>
</feature>
<feature type="transmembrane region" description="Helical" evidence="12">
    <location>
        <begin position="301"/>
        <end position="324"/>
    </location>
</feature>
<feature type="transmembrane region" description="Helical" evidence="12">
    <location>
        <begin position="270"/>
        <end position="289"/>
    </location>
</feature>
<dbReference type="GO" id="GO:0120029">
    <property type="term" value="P:proton export across plasma membrane"/>
    <property type="evidence" value="ECO:0007669"/>
    <property type="project" value="InterPro"/>
</dbReference>
<evidence type="ECO:0000313" key="14">
    <source>
        <dbReference type="EMBL" id="TFY57036.1"/>
    </source>
</evidence>
<evidence type="ECO:0000256" key="9">
    <source>
        <dbReference type="ARBA" id="ARBA00023136"/>
    </source>
</evidence>
<dbReference type="GO" id="GO:0005886">
    <property type="term" value="C:plasma membrane"/>
    <property type="evidence" value="ECO:0007669"/>
    <property type="project" value="InterPro"/>
</dbReference>
<evidence type="ECO:0000256" key="3">
    <source>
        <dbReference type="ARBA" id="ARBA00022448"/>
    </source>
</evidence>
<feature type="transmembrane region" description="Helical" evidence="12">
    <location>
        <begin position="106"/>
        <end position="128"/>
    </location>
</feature>
<keyword evidence="7" id="KW-0915">Sodium</keyword>
<feature type="domain" description="Cation/H+ exchanger transmembrane" evidence="13">
    <location>
        <begin position="5"/>
        <end position="405"/>
    </location>
</feature>
<evidence type="ECO:0000256" key="6">
    <source>
        <dbReference type="ARBA" id="ARBA00022989"/>
    </source>
</evidence>
<evidence type="ECO:0000256" key="5">
    <source>
        <dbReference type="ARBA" id="ARBA00022692"/>
    </source>
</evidence>
<feature type="transmembrane region" description="Helical" evidence="12">
    <location>
        <begin position="336"/>
        <end position="361"/>
    </location>
</feature>
<feature type="transmembrane region" description="Helical" evidence="12">
    <location>
        <begin position="77"/>
        <end position="100"/>
    </location>
</feature>
<dbReference type="Pfam" id="PF00999">
    <property type="entry name" value="Na_H_Exchanger"/>
    <property type="match status" value="1"/>
</dbReference>
<evidence type="ECO:0000256" key="11">
    <source>
        <dbReference type="SAM" id="MobiDB-lite"/>
    </source>
</evidence>
<protein>
    <recommendedName>
        <fullName evidence="13">Cation/H+ exchanger transmembrane domain-containing protein</fullName>
    </recommendedName>
</protein>
<keyword evidence="8" id="KW-0406">Ion transport</keyword>
<keyword evidence="3" id="KW-0813">Transport</keyword>
<keyword evidence="6 12" id="KW-1133">Transmembrane helix</keyword>
<evidence type="ECO:0000256" key="1">
    <source>
        <dbReference type="ARBA" id="ARBA00004141"/>
    </source>
</evidence>
<feature type="transmembrane region" description="Helical" evidence="12">
    <location>
        <begin position="381"/>
        <end position="405"/>
    </location>
</feature>
<dbReference type="GO" id="GO:0015385">
    <property type="term" value="F:sodium:proton antiporter activity"/>
    <property type="evidence" value="ECO:0007669"/>
    <property type="project" value="InterPro"/>
</dbReference>
<accession>A0A4Y9Y3I4</accession>
<comment type="caution">
    <text evidence="14">The sequence shown here is derived from an EMBL/GenBank/DDBJ whole genome shotgun (WGS) entry which is preliminary data.</text>
</comment>
<dbReference type="PANTHER" id="PTHR31382">
    <property type="entry name" value="NA(+)/H(+) ANTIPORTER"/>
    <property type="match status" value="1"/>
</dbReference>
<organism evidence="14 15">
    <name type="scientific">Rhodofomes roseus</name>
    <dbReference type="NCBI Taxonomy" id="34475"/>
    <lineage>
        <taxon>Eukaryota</taxon>
        <taxon>Fungi</taxon>
        <taxon>Dikarya</taxon>
        <taxon>Basidiomycota</taxon>
        <taxon>Agaricomycotina</taxon>
        <taxon>Agaricomycetes</taxon>
        <taxon>Polyporales</taxon>
        <taxon>Rhodofomes</taxon>
    </lineage>
</organism>
<keyword evidence="10" id="KW-0739">Sodium transport</keyword>
<keyword evidence="9 12" id="KW-0472">Membrane</keyword>
<evidence type="ECO:0000256" key="2">
    <source>
        <dbReference type="ARBA" id="ARBA00005248"/>
    </source>
</evidence>
<dbReference type="GO" id="GO:0030007">
    <property type="term" value="P:intracellular potassium ion homeostasis"/>
    <property type="evidence" value="ECO:0007669"/>
    <property type="project" value="TreeGrafter"/>
</dbReference>
<name>A0A4Y9Y3I4_9APHY</name>
<evidence type="ECO:0000313" key="15">
    <source>
        <dbReference type="Proteomes" id="UP000298390"/>
    </source>
</evidence>
<evidence type="ECO:0000256" key="4">
    <source>
        <dbReference type="ARBA" id="ARBA00022449"/>
    </source>
</evidence>
<evidence type="ECO:0000256" key="12">
    <source>
        <dbReference type="SAM" id="Phobius"/>
    </source>
</evidence>
<keyword evidence="4" id="KW-0050">Antiport</keyword>
<sequence>MVSLLVKEKLYINEVVLGTAFGVIIGPYCANAFDPRSWGSHTNAITLEVMRIVLATGLFAIGVELPQSYMADHAKGLLVMVVPTMAFGWVVVAALIYGLFPTYTYISALVVAACLTPTDPIISAAIVGGKFAKKHVPPNLRRIISAESAANDGLAYPFLSISIYLTLESSRGTAIGKWFLIGWLYEVILGTVLGAVLGVLFCRLMKISYRKGFIDRESYVAQYLALALFTIGIVSTLGSDDLLAAFAAGTAISWDGHFNDQTENEMFSSVIDLLLNCACFVYIGAWLPFDQFNRPDLGVTPWRLVTLFIAIIFIRRIPPLLLLYKWVPEIANWREALFSGHFGTSLDLAMGVGAVFVSTLAATRLPTPHSPPEDQAELLAATIQTIVSFVVLGSIIIHGLSIPFFSFGKNMRTRTVSVTRTWTSRQSAIPDWLLGARRSPGESLGLASLGMDPEQGQEIRMRETETRPDGHTVSCTASVQSMRVESPVDGHGVSSAFARPGMHREISVSARTSQVRLDHDPAALREPGLDYKIESNSELGLRTPRSVRFDQSGDQASLHQSLTSALDASDGVEGEHSGTATPNKVRFGVYDEDVTMQEESEPAKNTEGVPDEHEQPTVHHTVKTVHFFPDAQ</sequence>
<proteinExistence type="inferred from homology"/>
<dbReference type="GO" id="GO:0036376">
    <property type="term" value="P:sodium ion export across plasma membrane"/>
    <property type="evidence" value="ECO:0007669"/>
    <property type="project" value="InterPro"/>
</dbReference>
<dbReference type="EMBL" id="SEKV01000457">
    <property type="protein sequence ID" value="TFY57036.1"/>
    <property type="molecule type" value="Genomic_DNA"/>
</dbReference>
<dbReference type="STRING" id="34475.A0A4Y9Y3I4"/>
<dbReference type="Proteomes" id="UP000298390">
    <property type="component" value="Unassembled WGS sequence"/>
</dbReference>
<feature type="region of interest" description="Disordered" evidence="11">
    <location>
        <begin position="550"/>
        <end position="618"/>
    </location>
</feature>
<dbReference type="Gene3D" id="1.20.1530.20">
    <property type="match status" value="1"/>
</dbReference>
<evidence type="ECO:0000259" key="13">
    <source>
        <dbReference type="Pfam" id="PF00999"/>
    </source>
</evidence>
<keyword evidence="5 12" id="KW-0812">Transmembrane</keyword>
<evidence type="ECO:0000256" key="7">
    <source>
        <dbReference type="ARBA" id="ARBA00023053"/>
    </source>
</evidence>
<dbReference type="GO" id="GO:0042391">
    <property type="term" value="P:regulation of membrane potential"/>
    <property type="evidence" value="ECO:0007669"/>
    <property type="project" value="InterPro"/>
</dbReference>
<dbReference type="InterPro" id="IPR038770">
    <property type="entry name" value="Na+/solute_symporter_sf"/>
</dbReference>
<dbReference type="PANTHER" id="PTHR31382:SF4">
    <property type="entry name" value="NA(+)_H(+) ANTIPORTER"/>
    <property type="match status" value="1"/>
</dbReference>
<reference evidence="14 15" key="1">
    <citation type="submission" date="2019-01" db="EMBL/GenBank/DDBJ databases">
        <title>Genome sequencing of the rare red list fungi Fomitopsis rosea.</title>
        <authorList>
            <person name="Buettner E."/>
            <person name="Kellner H."/>
        </authorList>
    </citation>
    <scope>NUCLEOTIDE SEQUENCE [LARGE SCALE GENOMIC DNA]</scope>
    <source>
        <strain evidence="14 15">DSM 105464</strain>
    </source>
</reference>
<feature type="transmembrane region" description="Helical" evidence="12">
    <location>
        <begin position="12"/>
        <end position="33"/>
    </location>
</feature>
<dbReference type="InterPro" id="IPR004712">
    <property type="entry name" value="Na+/H+_antiporter_fungi"/>
</dbReference>
<dbReference type="InterPro" id="IPR006153">
    <property type="entry name" value="Cation/H_exchanger_TM"/>
</dbReference>
<feature type="compositionally biased region" description="Acidic residues" evidence="11">
    <location>
        <begin position="590"/>
        <end position="600"/>
    </location>
</feature>
<feature type="transmembrane region" description="Helical" evidence="12">
    <location>
        <begin position="45"/>
        <end position="65"/>
    </location>
</feature>
<dbReference type="AlphaFoldDB" id="A0A4Y9Y3I4"/>
<comment type="similarity">
    <text evidence="2">Belongs to the fungal Na(+)/H(+) exchanger family.</text>
</comment>
<evidence type="ECO:0000256" key="8">
    <source>
        <dbReference type="ARBA" id="ARBA00023065"/>
    </source>
</evidence>
<evidence type="ECO:0000256" key="10">
    <source>
        <dbReference type="ARBA" id="ARBA00023201"/>
    </source>
</evidence>
<gene>
    <name evidence="14" type="ORF">EVJ58_g7268</name>
</gene>
<comment type="subcellular location">
    <subcellularLocation>
        <location evidence="1">Membrane</location>
        <topology evidence="1">Multi-pass membrane protein</topology>
    </subcellularLocation>
</comment>